<evidence type="ECO:0000313" key="13">
    <source>
        <dbReference type="Proteomes" id="UP000034160"/>
    </source>
</evidence>
<keyword evidence="8" id="KW-0131">Cell cycle</keyword>
<dbReference type="InterPro" id="IPR044068">
    <property type="entry name" value="CB"/>
</dbReference>
<dbReference type="Proteomes" id="UP000034160">
    <property type="component" value="Unassembled WGS sequence"/>
</dbReference>
<accession>A0A0G1AG36</accession>
<proteinExistence type="predicted"/>
<evidence type="ECO:0000256" key="3">
    <source>
        <dbReference type="ARBA" id="ARBA00022618"/>
    </source>
</evidence>
<evidence type="ECO:0000259" key="11">
    <source>
        <dbReference type="PROSITE" id="PS51900"/>
    </source>
</evidence>
<evidence type="ECO:0000256" key="8">
    <source>
        <dbReference type="ARBA" id="ARBA00023306"/>
    </source>
</evidence>
<comment type="subcellular location">
    <subcellularLocation>
        <location evidence="1">Cytoplasm</location>
    </subcellularLocation>
</comment>
<evidence type="ECO:0000256" key="2">
    <source>
        <dbReference type="ARBA" id="ARBA00022490"/>
    </source>
</evidence>
<dbReference type="Pfam" id="PF02899">
    <property type="entry name" value="Phage_int_SAM_1"/>
    <property type="match status" value="1"/>
</dbReference>
<dbReference type="SUPFAM" id="SSF56349">
    <property type="entry name" value="DNA breaking-rejoining enzymes"/>
    <property type="match status" value="1"/>
</dbReference>
<dbReference type="STRING" id="1618356.UU93_C0002G0009"/>
<dbReference type="GO" id="GO:0006310">
    <property type="term" value="P:DNA recombination"/>
    <property type="evidence" value="ECO:0007669"/>
    <property type="project" value="UniProtKB-KW"/>
</dbReference>
<dbReference type="PANTHER" id="PTHR30349:SF77">
    <property type="entry name" value="TYROSINE RECOMBINASE XERC"/>
    <property type="match status" value="1"/>
</dbReference>
<dbReference type="InterPro" id="IPR010998">
    <property type="entry name" value="Integrase_recombinase_N"/>
</dbReference>
<keyword evidence="7" id="KW-0233">DNA recombination</keyword>
<dbReference type="EMBL" id="LCCN01000002">
    <property type="protein sequence ID" value="KKS33081.1"/>
    <property type="molecule type" value="Genomic_DNA"/>
</dbReference>
<dbReference type="PROSITE" id="PS51900">
    <property type="entry name" value="CB"/>
    <property type="match status" value="1"/>
</dbReference>
<evidence type="ECO:0000256" key="5">
    <source>
        <dbReference type="ARBA" id="ARBA00022908"/>
    </source>
</evidence>
<dbReference type="InterPro" id="IPR011010">
    <property type="entry name" value="DNA_brk_join_enz"/>
</dbReference>
<protein>
    <submittedName>
        <fullName evidence="12">Tyrosine recombinase XerC</fullName>
    </submittedName>
</protein>
<organism evidence="12 13">
    <name type="scientific">Candidatus Amesbacteria bacterium GW2011_GWA2_42_12</name>
    <dbReference type="NCBI Taxonomy" id="1618356"/>
    <lineage>
        <taxon>Bacteria</taxon>
        <taxon>Candidatus Amesiibacteriota</taxon>
    </lineage>
</organism>
<evidence type="ECO:0000256" key="9">
    <source>
        <dbReference type="PROSITE-ProRule" id="PRU01248"/>
    </source>
</evidence>
<dbReference type="Gene3D" id="1.10.150.130">
    <property type="match status" value="1"/>
</dbReference>
<dbReference type="Pfam" id="PF00589">
    <property type="entry name" value="Phage_integrase"/>
    <property type="match status" value="1"/>
</dbReference>
<dbReference type="PANTHER" id="PTHR30349">
    <property type="entry name" value="PHAGE INTEGRASE-RELATED"/>
    <property type="match status" value="1"/>
</dbReference>
<evidence type="ECO:0000256" key="6">
    <source>
        <dbReference type="ARBA" id="ARBA00023125"/>
    </source>
</evidence>
<keyword evidence="5" id="KW-0229">DNA integration</keyword>
<feature type="domain" description="Core-binding (CB)" evidence="11">
    <location>
        <begin position="8"/>
        <end position="105"/>
    </location>
</feature>
<evidence type="ECO:0000259" key="10">
    <source>
        <dbReference type="PROSITE" id="PS51898"/>
    </source>
</evidence>
<dbReference type="GO" id="GO:0005737">
    <property type="term" value="C:cytoplasm"/>
    <property type="evidence" value="ECO:0007669"/>
    <property type="project" value="UniProtKB-SubCell"/>
</dbReference>
<dbReference type="PATRIC" id="fig|1618356.3.peg.146"/>
<keyword evidence="2" id="KW-0963">Cytoplasm</keyword>
<keyword evidence="3" id="KW-0132">Cell division</keyword>
<keyword evidence="4" id="KW-0159">Chromosome partition</keyword>
<dbReference type="GO" id="GO:0003677">
    <property type="term" value="F:DNA binding"/>
    <property type="evidence" value="ECO:0007669"/>
    <property type="project" value="UniProtKB-UniRule"/>
</dbReference>
<sequence length="318" mass="36440">MITKGRSITRVPDADLFLLYIKTQNYSDETVYNYEEDLKHLDNFLEIEQLTFNGLTKAQMNQFKVYLVSRDRKEPFTGLTAAAKLGARSVNRVLSSLRTYFRYLIDMDKSVPIPPDAIKLIKTDKKHGQVAELSELITLIESPVKFEKDEIIGIRNRAMLEVLLASGMRISELVSLNKNQLDGSGRLFIRGKGKKERFVYLTDRATEWLNKYLQKREDTAPALFLPYRGPNAGKTTRRISTNYLQSKIKEYREKLRINVPTSAHSLRHGYATYLAENGASPAAIQILLGHESLDTTTRYVHASDKFAEETHHKFHPVK</sequence>
<evidence type="ECO:0000256" key="4">
    <source>
        <dbReference type="ARBA" id="ARBA00022829"/>
    </source>
</evidence>
<dbReference type="InterPro" id="IPR004107">
    <property type="entry name" value="Integrase_SAM-like_N"/>
</dbReference>
<reference evidence="12 13" key="1">
    <citation type="journal article" date="2015" name="Nature">
        <title>rRNA introns, odd ribosomes, and small enigmatic genomes across a large radiation of phyla.</title>
        <authorList>
            <person name="Brown C.T."/>
            <person name="Hug L.A."/>
            <person name="Thomas B.C."/>
            <person name="Sharon I."/>
            <person name="Castelle C.J."/>
            <person name="Singh A."/>
            <person name="Wilkins M.J."/>
            <person name="Williams K.H."/>
            <person name="Banfield J.F."/>
        </authorList>
    </citation>
    <scope>NUCLEOTIDE SEQUENCE [LARGE SCALE GENOMIC DNA]</scope>
</reference>
<dbReference type="GO" id="GO:0007059">
    <property type="term" value="P:chromosome segregation"/>
    <property type="evidence" value="ECO:0007669"/>
    <property type="project" value="UniProtKB-KW"/>
</dbReference>
<dbReference type="PROSITE" id="PS51898">
    <property type="entry name" value="TYR_RECOMBINASE"/>
    <property type="match status" value="1"/>
</dbReference>
<feature type="domain" description="Tyr recombinase" evidence="10">
    <location>
        <begin position="126"/>
        <end position="312"/>
    </location>
</feature>
<evidence type="ECO:0000256" key="7">
    <source>
        <dbReference type="ARBA" id="ARBA00023172"/>
    </source>
</evidence>
<evidence type="ECO:0000256" key="1">
    <source>
        <dbReference type="ARBA" id="ARBA00004496"/>
    </source>
</evidence>
<dbReference type="GO" id="GO:0015074">
    <property type="term" value="P:DNA integration"/>
    <property type="evidence" value="ECO:0007669"/>
    <property type="project" value="UniProtKB-KW"/>
</dbReference>
<name>A0A0G1AG36_9BACT</name>
<dbReference type="InterPro" id="IPR013762">
    <property type="entry name" value="Integrase-like_cat_sf"/>
</dbReference>
<comment type="caution">
    <text evidence="12">The sequence shown here is derived from an EMBL/GenBank/DDBJ whole genome shotgun (WGS) entry which is preliminary data.</text>
</comment>
<gene>
    <name evidence="12" type="ORF">UU93_C0002G0009</name>
</gene>
<dbReference type="InterPro" id="IPR050090">
    <property type="entry name" value="Tyrosine_recombinase_XerCD"/>
</dbReference>
<dbReference type="AlphaFoldDB" id="A0A0G1AG36"/>
<keyword evidence="6 9" id="KW-0238">DNA-binding</keyword>
<evidence type="ECO:0000313" key="12">
    <source>
        <dbReference type="EMBL" id="KKS33081.1"/>
    </source>
</evidence>
<dbReference type="InterPro" id="IPR002104">
    <property type="entry name" value="Integrase_catalytic"/>
</dbReference>
<dbReference type="Gene3D" id="1.10.443.10">
    <property type="entry name" value="Intergrase catalytic core"/>
    <property type="match status" value="1"/>
</dbReference>
<dbReference type="GO" id="GO:0051301">
    <property type="term" value="P:cell division"/>
    <property type="evidence" value="ECO:0007669"/>
    <property type="project" value="UniProtKB-KW"/>
</dbReference>